<reference evidence="3" key="1">
    <citation type="submission" date="2022-11" db="UniProtKB">
        <authorList>
            <consortium name="WormBaseParasite"/>
        </authorList>
    </citation>
    <scope>IDENTIFICATION</scope>
</reference>
<dbReference type="AlphaFoldDB" id="A0A915IWJ2"/>
<protein>
    <submittedName>
        <fullName evidence="3">Uncharacterized protein</fullName>
    </submittedName>
</protein>
<evidence type="ECO:0000256" key="1">
    <source>
        <dbReference type="SAM" id="Phobius"/>
    </source>
</evidence>
<keyword evidence="2" id="KW-1185">Reference proteome</keyword>
<name>A0A915IWJ2_ROMCU</name>
<feature type="transmembrane region" description="Helical" evidence="1">
    <location>
        <begin position="40"/>
        <end position="61"/>
    </location>
</feature>
<sequence length="397" mass="44552">MEVARSLRSSDFRISKSGFWFCIVKANNCAVKPAFVVEKLISVIIAFASGVKSMSAFRIFYVTLAKIGLLKKNGMNLANVHQKGISNRKFRINSPSKRVIKFSALLTISVSRSRSIFICVASFVLFSKRAFNSATFSSTKIIYFNKLAFSFSSGSIFSKIDAYARLALTQAANGAAAADALFAFLKVEKIFKSIKTEPRSLRFSLACRFNKATSSRAPSSFETPPCMEFDENMNQERKYELKTIVEKTFRSIFQQSNKKSTKNSDKSQYGADLKTFTNSFNKSSPPVFALILSKSKGTDVPIVVSNGFLANNVLATLGIIIISKYYGYENRKKKPYPRANFGVITFIWCKLAKMDNVERLPTPGSPTQSIEPQPLVNIRSIWPENLERVEIYHPLFR</sequence>
<keyword evidence="1" id="KW-1133">Transmembrane helix</keyword>
<keyword evidence="1" id="KW-0812">Transmembrane</keyword>
<accession>A0A915IWJ2</accession>
<dbReference type="WBParaSite" id="nRc.2.0.1.t18565-RA">
    <property type="protein sequence ID" value="nRc.2.0.1.t18565-RA"/>
    <property type="gene ID" value="nRc.2.0.1.g18565"/>
</dbReference>
<keyword evidence="1" id="KW-0472">Membrane</keyword>
<evidence type="ECO:0000313" key="3">
    <source>
        <dbReference type="WBParaSite" id="nRc.2.0.1.t18565-RA"/>
    </source>
</evidence>
<proteinExistence type="predicted"/>
<organism evidence="2 3">
    <name type="scientific">Romanomermis culicivorax</name>
    <name type="common">Nematode worm</name>
    <dbReference type="NCBI Taxonomy" id="13658"/>
    <lineage>
        <taxon>Eukaryota</taxon>
        <taxon>Metazoa</taxon>
        <taxon>Ecdysozoa</taxon>
        <taxon>Nematoda</taxon>
        <taxon>Enoplea</taxon>
        <taxon>Dorylaimia</taxon>
        <taxon>Mermithida</taxon>
        <taxon>Mermithoidea</taxon>
        <taxon>Mermithidae</taxon>
        <taxon>Romanomermis</taxon>
    </lineage>
</organism>
<evidence type="ECO:0000313" key="2">
    <source>
        <dbReference type="Proteomes" id="UP000887565"/>
    </source>
</evidence>
<dbReference type="Proteomes" id="UP000887565">
    <property type="component" value="Unplaced"/>
</dbReference>